<dbReference type="EMBL" id="JAUJEB010000001">
    <property type="protein sequence ID" value="MDN5211882.1"/>
    <property type="molecule type" value="Genomic_DNA"/>
</dbReference>
<dbReference type="SUPFAM" id="SSF49482">
    <property type="entry name" value="Aromatic compound dioxygenase"/>
    <property type="match status" value="1"/>
</dbReference>
<comment type="caution">
    <text evidence="5">The sequence shown here is derived from an EMBL/GenBank/DDBJ whole genome shotgun (WGS) entry which is preliminary data.</text>
</comment>
<comment type="similarity">
    <text evidence="1">Belongs to the intradiol ring-cleavage dioxygenase family.</text>
</comment>
<keyword evidence="6" id="KW-1185">Reference proteome</keyword>
<evidence type="ECO:0000256" key="2">
    <source>
        <dbReference type="ARBA" id="ARBA00022964"/>
    </source>
</evidence>
<proteinExistence type="inferred from homology"/>
<keyword evidence="3" id="KW-0560">Oxidoreductase</keyword>
<evidence type="ECO:0000313" key="6">
    <source>
        <dbReference type="Proteomes" id="UP001172083"/>
    </source>
</evidence>
<protein>
    <recommendedName>
        <fullName evidence="4">Intradiol ring-cleavage dioxygenases domain-containing protein</fullName>
    </recommendedName>
</protein>
<dbReference type="PANTHER" id="PTHR33711:SF10">
    <property type="entry name" value="INTRADIOL RING-CLEAVAGE DIOXYGENASES DOMAIN-CONTAINING PROTEIN"/>
    <property type="match status" value="1"/>
</dbReference>
<feature type="domain" description="Intradiol ring-cleavage dioxygenases" evidence="4">
    <location>
        <begin position="43"/>
        <end position="191"/>
    </location>
</feature>
<reference evidence="5" key="1">
    <citation type="submission" date="2023-06" db="EMBL/GenBank/DDBJ databases">
        <title>Genomic of Agaribacillus aureum.</title>
        <authorList>
            <person name="Wang G."/>
        </authorList>
    </citation>
    <scope>NUCLEOTIDE SEQUENCE</scope>
    <source>
        <strain evidence="5">BMA12</strain>
    </source>
</reference>
<dbReference type="RefSeq" id="WP_346757209.1">
    <property type="nucleotide sequence ID" value="NZ_JAUJEB010000001.1"/>
</dbReference>
<evidence type="ECO:0000259" key="4">
    <source>
        <dbReference type="Pfam" id="PF00775"/>
    </source>
</evidence>
<dbReference type="PANTHER" id="PTHR33711">
    <property type="entry name" value="DIOXYGENASE, PUTATIVE (AFU_ORTHOLOGUE AFUA_2G02910)-RELATED"/>
    <property type="match status" value="1"/>
</dbReference>
<name>A0ABT8L2A3_9BACT</name>
<dbReference type="InterPro" id="IPR000627">
    <property type="entry name" value="Intradiol_dOase_C"/>
</dbReference>
<dbReference type="InterPro" id="IPR015889">
    <property type="entry name" value="Intradiol_dOase_core"/>
</dbReference>
<evidence type="ECO:0000256" key="1">
    <source>
        <dbReference type="ARBA" id="ARBA00007825"/>
    </source>
</evidence>
<organism evidence="5 6">
    <name type="scientific">Agaribacillus aureus</name>
    <dbReference type="NCBI Taxonomy" id="3051825"/>
    <lineage>
        <taxon>Bacteria</taxon>
        <taxon>Pseudomonadati</taxon>
        <taxon>Bacteroidota</taxon>
        <taxon>Cytophagia</taxon>
        <taxon>Cytophagales</taxon>
        <taxon>Splendidivirgaceae</taxon>
        <taxon>Agaribacillus</taxon>
    </lineage>
</organism>
<accession>A0ABT8L2A3</accession>
<evidence type="ECO:0000313" key="5">
    <source>
        <dbReference type="EMBL" id="MDN5211882.1"/>
    </source>
</evidence>
<keyword evidence="2" id="KW-0223">Dioxygenase</keyword>
<dbReference type="Gene3D" id="2.60.130.10">
    <property type="entry name" value="Aromatic compound dioxygenase"/>
    <property type="match status" value="1"/>
</dbReference>
<evidence type="ECO:0000256" key="3">
    <source>
        <dbReference type="ARBA" id="ARBA00023002"/>
    </source>
</evidence>
<dbReference type="InterPro" id="IPR050770">
    <property type="entry name" value="Intradiol_RC_Dioxygenase"/>
</dbReference>
<gene>
    <name evidence="5" type="ORF">QQ020_07460</name>
</gene>
<dbReference type="Proteomes" id="UP001172083">
    <property type="component" value="Unassembled WGS sequence"/>
</dbReference>
<sequence length="202" mass="23408">MNRKNFMKLAGLSAFAMSTSGFTILQDDGTTKGDCATTTDYLGPFYREGAPFRNDLTYPGGKDEIPLKVVGQLFGADCQAPIPNALINVWHCDHEQHYDMETQEFRCYGRFYTNENGEYWFKSIIPPPVAGRPKHIHFLVKKIDGYKELVTQLYFRGDERIKSRKTIKGPRDERRILEIYKNEESMAEVKLDLYLSKKGWRF</sequence>
<dbReference type="Pfam" id="PF00775">
    <property type="entry name" value="Dioxygenase_C"/>
    <property type="match status" value="1"/>
</dbReference>